<keyword evidence="1" id="KW-0732">Signal</keyword>
<feature type="chain" id="PRO_5014643355" evidence="1">
    <location>
        <begin position="32"/>
        <end position="66"/>
    </location>
</feature>
<evidence type="ECO:0000313" key="2">
    <source>
        <dbReference type="EMBL" id="MBW79910.1"/>
    </source>
</evidence>
<evidence type="ECO:0000256" key="1">
    <source>
        <dbReference type="SAM" id="SignalP"/>
    </source>
</evidence>
<dbReference type="AlphaFoldDB" id="A0A2M4DQR0"/>
<organism evidence="2">
    <name type="scientific">Anopheles darlingi</name>
    <name type="common">Mosquito</name>
    <dbReference type="NCBI Taxonomy" id="43151"/>
    <lineage>
        <taxon>Eukaryota</taxon>
        <taxon>Metazoa</taxon>
        <taxon>Ecdysozoa</taxon>
        <taxon>Arthropoda</taxon>
        <taxon>Hexapoda</taxon>
        <taxon>Insecta</taxon>
        <taxon>Pterygota</taxon>
        <taxon>Neoptera</taxon>
        <taxon>Endopterygota</taxon>
        <taxon>Diptera</taxon>
        <taxon>Nematocera</taxon>
        <taxon>Culicoidea</taxon>
        <taxon>Culicidae</taxon>
        <taxon>Anophelinae</taxon>
        <taxon>Anopheles</taxon>
    </lineage>
</organism>
<reference evidence="2" key="1">
    <citation type="submission" date="2018-01" db="EMBL/GenBank/DDBJ databases">
        <title>An insight into the sialome of Amazonian anophelines.</title>
        <authorList>
            <person name="Ribeiro J.M."/>
            <person name="Scarpassa V."/>
            <person name="Calvo E."/>
        </authorList>
    </citation>
    <scope>NUCLEOTIDE SEQUENCE</scope>
</reference>
<name>A0A2M4DQR0_ANODA</name>
<accession>A0A2M4DQR0</accession>
<dbReference type="EMBL" id="GGFL01015732">
    <property type="protein sequence ID" value="MBW79910.1"/>
    <property type="molecule type" value="Transcribed_RNA"/>
</dbReference>
<protein>
    <submittedName>
        <fullName evidence="2">Putative secreted protein</fullName>
    </submittedName>
</protein>
<proteinExistence type="predicted"/>
<sequence length="66" mass="6777">MNSGVARSLPVCPLAPAALLLLLLRLLPAFGFTPTPGAADSTSFGFPRNRSIGSLEGAVTPRIIEG</sequence>
<feature type="signal peptide" evidence="1">
    <location>
        <begin position="1"/>
        <end position="31"/>
    </location>
</feature>